<evidence type="ECO:0000256" key="7">
    <source>
        <dbReference type="SAM" id="Phobius"/>
    </source>
</evidence>
<dbReference type="Pfam" id="PF02460">
    <property type="entry name" value="Patched"/>
    <property type="match status" value="1"/>
</dbReference>
<name>W2SP97_NECAM</name>
<keyword evidence="10" id="KW-1185">Reference proteome</keyword>
<dbReference type="PANTHER" id="PTHR10796">
    <property type="entry name" value="PATCHED-RELATED"/>
    <property type="match status" value="1"/>
</dbReference>
<dbReference type="EMBL" id="KI668157">
    <property type="protein sequence ID" value="ETN71470.1"/>
    <property type="molecule type" value="Genomic_DNA"/>
</dbReference>
<proteinExistence type="inferred from homology"/>
<dbReference type="GO" id="GO:0005886">
    <property type="term" value="C:plasma membrane"/>
    <property type="evidence" value="ECO:0007669"/>
    <property type="project" value="TreeGrafter"/>
</dbReference>
<sequence length="447" mass="51304">MAKDGGSMHRKEYFDEAENIVNYMYNLTVKTNERSVSYNKMCKPYCMSSKKLLMAFKKYFDINYKSAVKNQYYSDLYNLSYPFGTIWGIRIPLEKALFGVRLTEKEEEPPEPKKNARGKRFFGNNIPIDPNKTIESQITNMEHVTLMLFVLYGNKNTPLNVTDFSQWELGMYEWSKEYNEGKLANDSLVKILMFGTDVLDMEINTANTKLAPYFGAGFASMIGFVALCVFSSAYYYNTLDLGKILVGIGATLCPLLAITCTYGILSMLGFRINSLLFVMPFLIMGVGVDAAFLMINSWQKLKHNGNSHVERLVYKNLHLQYLTKTGLVYEDVGPSITITSVTNVLSFVIGAITPTPVWAEFLAPTFYVNVRFNMTNDSLTTQFWDMLKGLEELPRCRGHRSSYIWFRDFVQKNNKTKEIYPYKVGEENKELRLDNNATVLIYKSYLK</sequence>
<dbReference type="OrthoDB" id="5864803at2759"/>
<evidence type="ECO:0000313" key="9">
    <source>
        <dbReference type="EMBL" id="ETN71470.1"/>
    </source>
</evidence>
<feature type="transmembrane region" description="Helical" evidence="7">
    <location>
        <begin position="244"/>
        <end position="268"/>
    </location>
</feature>
<dbReference type="GO" id="GO:0018996">
    <property type="term" value="P:molting cycle, collagen and cuticulin-based cuticle"/>
    <property type="evidence" value="ECO:0007669"/>
    <property type="project" value="TreeGrafter"/>
</dbReference>
<dbReference type="InterPro" id="IPR000731">
    <property type="entry name" value="SSD"/>
</dbReference>
<dbReference type="KEGG" id="nai:NECAME_14197"/>
<feature type="transmembrane region" description="Helical" evidence="7">
    <location>
        <begin position="213"/>
        <end position="237"/>
    </location>
</feature>
<dbReference type="InterPro" id="IPR003392">
    <property type="entry name" value="PTHD_SSD"/>
</dbReference>
<evidence type="ECO:0000256" key="5">
    <source>
        <dbReference type="ARBA" id="ARBA00023136"/>
    </source>
</evidence>
<feature type="domain" description="SSD" evidence="8">
    <location>
        <begin position="217"/>
        <end position="361"/>
    </location>
</feature>
<dbReference type="GO" id="GO:0006897">
    <property type="term" value="P:endocytosis"/>
    <property type="evidence" value="ECO:0007669"/>
    <property type="project" value="TreeGrafter"/>
</dbReference>
<keyword evidence="6" id="KW-0325">Glycoprotein</keyword>
<evidence type="ECO:0000313" key="10">
    <source>
        <dbReference type="Proteomes" id="UP000053676"/>
    </source>
</evidence>
<dbReference type="Gene3D" id="1.20.1640.10">
    <property type="entry name" value="Multidrug efflux transporter AcrB transmembrane domain"/>
    <property type="match status" value="1"/>
</dbReference>
<dbReference type="InterPro" id="IPR051697">
    <property type="entry name" value="Patched_domain-protein"/>
</dbReference>
<evidence type="ECO:0000259" key="8">
    <source>
        <dbReference type="PROSITE" id="PS50156"/>
    </source>
</evidence>
<evidence type="ECO:0000256" key="2">
    <source>
        <dbReference type="ARBA" id="ARBA00005585"/>
    </source>
</evidence>
<reference evidence="10" key="1">
    <citation type="journal article" date="2014" name="Nat. Genet.">
        <title>Genome of the human hookworm Necator americanus.</title>
        <authorList>
            <person name="Tang Y.T."/>
            <person name="Gao X."/>
            <person name="Rosa B.A."/>
            <person name="Abubucker S."/>
            <person name="Hallsworth-Pepin K."/>
            <person name="Martin J."/>
            <person name="Tyagi R."/>
            <person name="Heizer E."/>
            <person name="Zhang X."/>
            <person name="Bhonagiri-Palsikar V."/>
            <person name="Minx P."/>
            <person name="Warren W.C."/>
            <person name="Wang Q."/>
            <person name="Zhan B."/>
            <person name="Hotez P.J."/>
            <person name="Sternberg P.W."/>
            <person name="Dougall A."/>
            <person name="Gaze S.T."/>
            <person name="Mulvenna J."/>
            <person name="Sotillo J."/>
            <person name="Ranganathan S."/>
            <person name="Rabelo E.M."/>
            <person name="Wilson R.K."/>
            <person name="Felgner P.L."/>
            <person name="Bethony J."/>
            <person name="Hawdon J.M."/>
            <person name="Gasser R.B."/>
            <person name="Loukas A."/>
            <person name="Mitreva M."/>
        </authorList>
    </citation>
    <scope>NUCLEOTIDE SEQUENCE [LARGE SCALE GENOMIC DNA]</scope>
</reference>
<protein>
    <recommendedName>
        <fullName evidence="8">SSD domain-containing protein</fullName>
    </recommendedName>
</protein>
<comment type="similarity">
    <text evidence="2">Belongs to the patched family.</text>
</comment>
<dbReference type="Proteomes" id="UP000053676">
    <property type="component" value="Unassembled WGS sequence"/>
</dbReference>
<evidence type="ECO:0000256" key="1">
    <source>
        <dbReference type="ARBA" id="ARBA00004141"/>
    </source>
</evidence>
<evidence type="ECO:0000256" key="3">
    <source>
        <dbReference type="ARBA" id="ARBA00022692"/>
    </source>
</evidence>
<evidence type="ECO:0000256" key="6">
    <source>
        <dbReference type="ARBA" id="ARBA00023180"/>
    </source>
</evidence>
<feature type="transmembrane region" description="Helical" evidence="7">
    <location>
        <begin position="274"/>
        <end position="295"/>
    </location>
</feature>
<keyword evidence="5 7" id="KW-0472">Membrane</keyword>
<dbReference type="SUPFAM" id="SSF82866">
    <property type="entry name" value="Multidrug efflux transporter AcrB transmembrane domain"/>
    <property type="match status" value="1"/>
</dbReference>
<comment type="subcellular location">
    <subcellularLocation>
        <location evidence="1">Membrane</location>
        <topology evidence="1">Multi-pass membrane protein</topology>
    </subcellularLocation>
</comment>
<dbReference type="PANTHER" id="PTHR10796:SF90">
    <property type="entry name" value="SSD DOMAIN-CONTAINING PROTEIN"/>
    <property type="match status" value="1"/>
</dbReference>
<organism evidence="9 10">
    <name type="scientific">Necator americanus</name>
    <name type="common">Human hookworm</name>
    <dbReference type="NCBI Taxonomy" id="51031"/>
    <lineage>
        <taxon>Eukaryota</taxon>
        <taxon>Metazoa</taxon>
        <taxon>Ecdysozoa</taxon>
        <taxon>Nematoda</taxon>
        <taxon>Chromadorea</taxon>
        <taxon>Rhabditida</taxon>
        <taxon>Rhabditina</taxon>
        <taxon>Rhabditomorpha</taxon>
        <taxon>Strongyloidea</taxon>
        <taxon>Ancylostomatidae</taxon>
        <taxon>Bunostominae</taxon>
        <taxon>Necator</taxon>
    </lineage>
</organism>
<dbReference type="GO" id="GO:0030659">
    <property type="term" value="C:cytoplasmic vesicle membrane"/>
    <property type="evidence" value="ECO:0007669"/>
    <property type="project" value="TreeGrafter"/>
</dbReference>
<keyword evidence="4 7" id="KW-1133">Transmembrane helix</keyword>
<gene>
    <name evidence="9" type="ORF">NECAME_14197</name>
</gene>
<dbReference type="PROSITE" id="PS50156">
    <property type="entry name" value="SSD"/>
    <property type="match status" value="1"/>
</dbReference>
<dbReference type="AlphaFoldDB" id="W2SP97"/>
<dbReference type="OMA" id="GFTIWEL"/>
<accession>W2SP97</accession>
<evidence type="ECO:0000256" key="4">
    <source>
        <dbReference type="ARBA" id="ARBA00022989"/>
    </source>
</evidence>
<keyword evidence="3 7" id="KW-0812">Transmembrane</keyword>